<gene>
    <name evidence="2" type="ORF">NEOLEDRAFT_224044</name>
</gene>
<reference evidence="2 3" key="1">
    <citation type="journal article" date="2016" name="Mol. Biol. Evol.">
        <title>Comparative Genomics of Early-Diverging Mushroom-Forming Fungi Provides Insights into the Origins of Lignocellulose Decay Capabilities.</title>
        <authorList>
            <person name="Nagy L.G."/>
            <person name="Riley R."/>
            <person name="Tritt A."/>
            <person name="Adam C."/>
            <person name="Daum C."/>
            <person name="Floudas D."/>
            <person name="Sun H."/>
            <person name="Yadav J.S."/>
            <person name="Pangilinan J."/>
            <person name="Larsson K.H."/>
            <person name="Matsuura K."/>
            <person name="Barry K."/>
            <person name="Labutti K."/>
            <person name="Kuo R."/>
            <person name="Ohm R.A."/>
            <person name="Bhattacharya S.S."/>
            <person name="Shirouzu T."/>
            <person name="Yoshinaga Y."/>
            <person name="Martin F.M."/>
            <person name="Grigoriev I.V."/>
            <person name="Hibbett D.S."/>
        </authorList>
    </citation>
    <scope>NUCLEOTIDE SEQUENCE [LARGE SCALE GENOMIC DNA]</scope>
    <source>
        <strain evidence="2 3">HHB14362 ss-1</strain>
    </source>
</reference>
<feature type="region of interest" description="Disordered" evidence="1">
    <location>
        <begin position="1"/>
        <end position="21"/>
    </location>
</feature>
<dbReference type="InParanoid" id="A0A165TCT4"/>
<feature type="compositionally biased region" description="Basic and acidic residues" evidence="1">
    <location>
        <begin position="1"/>
        <end position="12"/>
    </location>
</feature>
<name>A0A165TCT4_9AGAM</name>
<proteinExistence type="predicted"/>
<accession>A0A165TCT4</accession>
<dbReference type="EMBL" id="KV425566">
    <property type="protein sequence ID" value="KZT26477.1"/>
    <property type="molecule type" value="Genomic_DNA"/>
</dbReference>
<evidence type="ECO:0000256" key="1">
    <source>
        <dbReference type="SAM" id="MobiDB-lite"/>
    </source>
</evidence>
<evidence type="ECO:0000313" key="2">
    <source>
        <dbReference type="EMBL" id="KZT26477.1"/>
    </source>
</evidence>
<organism evidence="2 3">
    <name type="scientific">Neolentinus lepideus HHB14362 ss-1</name>
    <dbReference type="NCBI Taxonomy" id="1314782"/>
    <lineage>
        <taxon>Eukaryota</taxon>
        <taxon>Fungi</taxon>
        <taxon>Dikarya</taxon>
        <taxon>Basidiomycota</taxon>
        <taxon>Agaricomycotina</taxon>
        <taxon>Agaricomycetes</taxon>
        <taxon>Gloeophyllales</taxon>
        <taxon>Gloeophyllaceae</taxon>
        <taxon>Neolentinus</taxon>
    </lineage>
</organism>
<dbReference type="Proteomes" id="UP000076761">
    <property type="component" value="Unassembled WGS sequence"/>
</dbReference>
<keyword evidence="3" id="KW-1185">Reference proteome</keyword>
<dbReference type="AlphaFoldDB" id="A0A165TCT4"/>
<evidence type="ECO:0000313" key="3">
    <source>
        <dbReference type="Proteomes" id="UP000076761"/>
    </source>
</evidence>
<protein>
    <submittedName>
        <fullName evidence="2">Uncharacterized protein</fullName>
    </submittedName>
</protein>
<sequence length="225" mass="25426">MPRSRVRDQLSEKRRKHRESQVIKINRYRRTLQSSFKYQGIAKNFEDDDSSSPMNRSPDRKWRQILEFYDHKPKASHRHLASHTEESSKFKKTYCAGAATSRRTSTKDNHRYGGENPRSGFRLARLLGNRISRALCCPFVRQLHLAVLILRSEALSCLPPGSCKILCDGAPSANFCVFLVIFGLSRSAGPVLKLTVRLRLLLSASATYGPCPPSAVLHSPLVYPS</sequence>